<feature type="region of interest" description="Disordered" evidence="2">
    <location>
        <begin position="3706"/>
        <end position="3764"/>
    </location>
</feature>
<feature type="region of interest" description="Disordered" evidence="2">
    <location>
        <begin position="2856"/>
        <end position="2927"/>
    </location>
</feature>
<feature type="compositionally biased region" description="Low complexity" evidence="2">
    <location>
        <begin position="1624"/>
        <end position="1639"/>
    </location>
</feature>
<feature type="compositionally biased region" description="Basic residues" evidence="2">
    <location>
        <begin position="5752"/>
        <end position="5761"/>
    </location>
</feature>
<feature type="compositionally biased region" description="Basic and acidic residues" evidence="2">
    <location>
        <begin position="5208"/>
        <end position="5235"/>
    </location>
</feature>
<feature type="compositionally biased region" description="Basic and acidic residues" evidence="2">
    <location>
        <begin position="3437"/>
        <end position="3479"/>
    </location>
</feature>
<feature type="compositionally biased region" description="Basic and acidic residues" evidence="2">
    <location>
        <begin position="3320"/>
        <end position="3330"/>
    </location>
</feature>
<feature type="compositionally biased region" description="Polar residues" evidence="2">
    <location>
        <begin position="282"/>
        <end position="298"/>
    </location>
</feature>
<feature type="region of interest" description="Disordered" evidence="2">
    <location>
        <begin position="1083"/>
        <end position="1193"/>
    </location>
</feature>
<proteinExistence type="predicted"/>
<feature type="compositionally biased region" description="Basic and acidic residues" evidence="2">
    <location>
        <begin position="78"/>
        <end position="98"/>
    </location>
</feature>
<dbReference type="EMBL" id="JRES01000698">
    <property type="protein sequence ID" value="KNC29087.1"/>
    <property type="molecule type" value="Genomic_DNA"/>
</dbReference>
<feature type="region of interest" description="Disordered" evidence="2">
    <location>
        <begin position="2652"/>
        <end position="2740"/>
    </location>
</feature>
<feature type="compositionally biased region" description="Basic and acidic residues" evidence="2">
    <location>
        <begin position="4629"/>
        <end position="4639"/>
    </location>
</feature>
<evidence type="ECO:0000259" key="3">
    <source>
        <dbReference type="PROSITE" id="PS50132"/>
    </source>
</evidence>
<feature type="compositionally biased region" description="Basic and acidic residues" evidence="2">
    <location>
        <begin position="4543"/>
        <end position="4568"/>
    </location>
</feature>
<feature type="compositionally biased region" description="Basic and acidic residues" evidence="2">
    <location>
        <begin position="3032"/>
        <end position="3045"/>
    </location>
</feature>
<feature type="compositionally biased region" description="Polar residues" evidence="2">
    <location>
        <begin position="3497"/>
        <end position="3506"/>
    </location>
</feature>
<feature type="domain" description="RGS" evidence="3">
    <location>
        <begin position="2426"/>
        <end position="2490"/>
    </location>
</feature>
<feature type="region of interest" description="Disordered" evidence="2">
    <location>
        <begin position="1700"/>
        <end position="1742"/>
    </location>
</feature>
<feature type="compositionally biased region" description="Basic and acidic residues" evidence="2">
    <location>
        <begin position="5657"/>
        <end position="5670"/>
    </location>
</feature>
<dbReference type="InterPro" id="IPR016137">
    <property type="entry name" value="RGS"/>
</dbReference>
<feature type="region of interest" description="Disordered" evidence="2">
    <location>
        <begin position="176"/>
        <end position="198"/>
    </location>
</feature>
<feature type="region of interest" description="Disordered" evidence="2">
    <location>
        <begin position="4008"/>
        <end position="4082"/>
    </location>
</feature>
<reference evidence="4 5" key="1">
    <citation type="journal article" date="2015" name="Nat. Commun.">
        <title>Lucilia cuprina genome unlocks parasitic fly biology to underpin future interventions.</title>
        <authorList>
            <person name="Anstead C.A."/>
            <person name="Korhonen P.K."/>
            <person name="Young N.D."/>
            <person name="Hall R.S."/>
            <person name="Jex A.R."/>
            <person name="Murali S.C."/>
            <person name="Hughes D.S."/>
            <person name="Lee S.F."/>
            <person name="Perry T."/>
            <person name="Stroehlein A.J."/>
            <person name="Ansell B.R."/>
            <person name="Breugelmans B."/>
            <person name="Hofmann A."/>
            <person name="Qu J."/>
            <person name="Dugan S."/>
            <person name="Lee S.L."/>
            <person name="Chao H."/>
            <person name="Dinh H."/>
            <person name="Han Y."/>
            <person name="Doddapaneni H.V."/>
            <person name="Worley K.C."/>
            <person name="Muzny D.M."/>
            <person name="Ioannidis P."/>
            <person name="Waterhouse R.M."/>
            <person name="Zdobnov E.M."/>
            <person name="James P.J."/>
            <person name="Bagnall N.H."/>
            <person name="Kotze A.C."/>
            <person name="Gibbs R.A."/>
            <person name="Richards S."/>
            <person name="Batterham P."/>
            <person name="Gasser R.B."/>
        </authorList>
    </citation>
    <scope>NUCLEOTIDE SEQUENCE [LARGE SCALE GENOMIC DNA]</scope>
    <source>
        <strain evidence="4 5">LS</strain>
        <tissue evidence="4">Full body</tissue>
    </source>
</reference>
<feature type="compositionally biased region" description="Acidic residues" evidence="2">
    <location>
        <begin position="29"/>
        <end position="43"/>
    </location>
</feature>
<feature type="compositionally biased region" description="Basic and acidic residues" evidence="2">
    <location>
        <begin position="4021"/>
        <end position="4032"/>
    </location>
</feature>
<feature type="compositionally biased region" description="Basic and acidic residues" evidence="2">
    <location>
        <begin position="4578"/>
        <end position="4593"/>
    </location>
</feature>
<feature type="coiled-coil region" evidence="1">
    <location>
        <begin position="1018"/>
        <end position="1048"/>
    </location>
</feature>
<feature type="compositionally biased region" description="Basic and acidic residues" evidence="2">
    <location>
        <begin position="629"/>
        <end position="661"/>
    </location>
</feature>
<feature type="compositionally biased region" description="Basic and acidic residues" evidence="2">
    <location>
        <begin position="3507"/>
        <end position="3547"/>
    </location>
</feature>
<feature type="compositionally biased region" description="Polar residues" evidence="2">
    <location>
        <begin position="4837"/>
        <end position="4853"/>
    </location>
</feature>
<feature type="region of interest" description="Disordered" evidence="2">
    <location>
        <begin position="1887"/>
        <end position="1941"/>
    </location>
</feature>
<feature type="compositionally biased region" description="Basic and acidic residues" evidence="2">
    <location>
        <begin position="4687"/>
        <end position="4702"/>
    </location>
</feature>
<feature type="compositionally biased region" description="Basic and acidic residues" evidence="2">
    <location>
        <begin position="987"/>
        <end position="1015"/>
    </location>
</feature>
<feature type="compositionally biased region" description="Basic and acidic residues" evidence="2">
    <location>
        <begin position="929"/>
        <end position="944"/>
    </location>
</feature>
<feature type="compositionally biased region" description="Polar residues" evidence="2">
    <location>
        <begin position="3280"/>
        <end position="3297"/>
    </location>
</feature>
<feature type="region of interest" description="Disordered" evidence="2">
    <location>
        <begin position="566"/>
        <end position="767"/>
    </location>
</feature>
<feature type="compositionally biased region" description="Basic and acidic residues" evidence="2">
    <location>
        <begin position="2013"/>
        <end position="2023"/>
    </location>
</feature>
<feature type="compositionally biased region" description="Basic and acidic residues" evidence="2">
    <location>
        <begin position="5461"/>
        <end position="5471"/>
    </location>
</feature>
<feature type="compositionally biased region" description="Polar residues" evidence="2">
    <location>
        <begin position="1133"/>
        <end position="1146"/>
    </location>
</feature>
<feature type="compositionally biased region" description="Basic and acidic residues" evidence="2">
    <location>
        <begin position="3641"/>
        <end position="3689"/>
    </location>
</feature>
<feature type="compositionally biased region" description="Acidic residues" evidence="2">
    <location>
        <begin position="1897"/>
        <end position="1914"/>
    </location>
</feature>
<feature type="compositionally biased region" description="Basic and acidic residues" evidence="2">
    <location>
        <begin position="2984"/>
        <end position="2994"/>
    </location>
</feature>
<feature type="compositionally biased region" description="Polar residues" evidence="2">
    <location>
        <begin position="3258"/>
        <end position="3270"/>
    </location>
</feature>
<feature type="compositionally biased region" description="Polar residues" evidence="2">
    <location>
        <begin position="364"/>
        <end position="379"/>
    </location>
</feature>
<feature type="region of interest" description="Disordered" evidence="2">
    <location>
        <begin position="1971"/>
        <end position="2037"/>
    </location>
</feature>
<feature type="compositionally biased region" description="Polar residues" evidence="2">
    <location>
        <begin position="67"/>
        <end position="77"/>
    </location>
</feature>
<evidence type="ECO:0000256" key="2">
    <source>
        <dbReference type="SAM" id="MobiDB-lite"/>
    </source>
</evidence>
<feature type="region of interest" description="Disordered" evidence="2">
    <location>
        <begin position="929"/>
        <end position="1015"/>
    </location>
</feature>
<feature type="compositionally biased region" description="Basic and acidic residues" evidence="2">
    <location>
        <begin position="5579"/>
        <end position="5594"/>
    </location>
</feature>
<dbReference type="STRING" id="7375.A0A0L0CA10"/>
<feature type="compositionally biased region" description="Basic and acidic residues" evidence="2">
    <location>
        <begin position="5405"/>
        <end position="5414"/>
    </location>
</feature>
<accession>A0A0L0CA10</accession>
<feature type="compositionally biased region" description="Basic and acidic residues" evidence="2">
    <location>
        <begin position="1176"/>
        <end position="1193"/>
    </location>
</feature>
<feature type="compositionally biased region" description="Basic and acidic residues" evidence="2">
    <location>
        <begin position="3807"/>
        <end position="3816"/>
    </location>
</feature>
<feature type="compositionally biased region" description="Polar residues" evidence="2">
    <location>
        <begin position="5151"/>
        <end position="5163"/>
    </location>
</feature>
<feature type="compositionally biased region" description="Basic residues" evidence="2">
    <location>
        <begin position="4324"/>
        <end position="4333"/>
    </location>
</feature>
<protein>
    <recommendedName>
        <fullName evidence="3">RGS domain-containing protein</fullName>
    </recommendedName>
</protein>
<feature type="compositionally biased region" description="Acidic residues" evidence="2">
    <location>
        <begin position="189"/>
        <end position="198"/>
    </location>
</feature>
<feature type="compositionally biased region" description="Basic and acidic residues" evidence="2">
    <location>
        <begin position="860"/>
        <end position="871"/>
    </location>
</feature>
<feature type="region of interest" description="Disordered" evidence="2">
    <location>
        <begin position="2977"/>
        <end position="3002"/>
    </location>
</feature>
<feature type="compositionally biased region" description="Basic and acidic residues" evidence="2">
    <location>
        <begin position="676"/>
        <end position="699"/>
    </location>
</feature>
<feature type="compositionally biased region" description="Low complexity" evidence="2">
    <location>
        <begin position="1572"/>
        <end position="1591"/>
    </location>
</feature>
<feature type="region of interest" description="Disordered" evidence="2">
    <location>
        <begin position="4541"/>
        <end position="4593"/>
    </location>
</feature>
<feature type="compositionally biased region" description="Polar residues" evidence="2">
    <location>
        <begin position="402"/>
        <end position="427"/>
    </location>
</feature>
<name>A0A0L0CA10_LUCCU</name>
<feature type="compositionally biased region" description="Basic and acidic residues" evidence="2">
    <location>
        <begin position="4957"/>
        <end position="4979"/>
    </location>
</feature>
<feature type="compositionally biased region" description="Polar residues" evidence="2">
    <location>
        <begin position="2660"/>
        <end position="2671"/>
    </location>
</feature>
<keyword evidence="1" id="KW-0175">Coiled coil</keyword>
<dbReference type="PROSITE" id="PS50132">
    <property type="entry name" value="RGS"/>
    <property type="match status" value="1"/>
</dbReference>
<feature type="compositionally biased region" description="Basic and acidic residues" evidence="2">
    <location>
        <begin position="3132"/>
        <end position="3151"/>
    </location>
</feature>
<feature type="compositionally biased region" description="Basic and acidic residues" evidence="2">
    <location>
        <begin position="3383"/>
        <end position="3405"/>
    </location>
</feature>
<feature type="compositionally biased region" description="Low complexity" evidence="2">
    <location>
        <begin position="5416"/>
        <end position="5446"/>
    </location>
</feature>
<feature type="compositionally biased region" description="Polar residues" evidence="2">
    <location>
        <begin position="4048"/>
        <end position="4059"/>
    </location>
</feature>
<evidence type="ECO:0000256" key="1">
    <source>
        <dbReference type="SAM" id="Coils"/>
    </source>
</evidence>
<evidence type="ECO:0000313" key="5">
    <source>
        <dbReference type="Proteomes" id="UP000037069"/>
    </source>
</evidence>
<feature type="compositionally biased region" description="Basic and acidic residues" evidence="2">
    <location>
        <begin position="4254"/>
        <end position="4283"/>
    </location>
</feature>
<feature type="compositionally biased region" description="Polar residues" evidence="2">
    <location>
        <begin position="3723"/>
        <end position="3751"/>
    </location>
</feature>
<keyword evidence="5" id="KW-1185">Reference proteome</keyword>
<feature type="compositionally biased region" description="Basic and acidic residues" evidence="2">
    <location>
        <begin position="2832"/>
        <end position="2844"/>
    </location>
</feature>
<feature type="region of interest" description="Disordered" evidence="2">
    <location>
        <begin position="29"/>
        <end position="109"/>
    </location>
</feature>
<feature type="compositionally biased region" description="Basic and acidic residues" evidence="2">
    <location>
        <begin position="5314"/>
        <end position="5328"/>
    </location>
</feature>
<feature type="compositionally biased region" description="Basic and acidic residues" evidence="2">
    <location>
        <begin position="2885"/>
        <end position="2914"/>
    </location>
</feature>
<feature type="compositionally biased region" description="Basic and acidic residues" evidence="2">
    <location>
        <begin position="2760"/>
        <end position="2772"/>
    </location>
</feature>
<feature type="compositionally biased region" description="Basic residues" evidence="2">
    <location>
        <begin position="5165"/>
        <end position="5174"/>
    </location>
</feature>
<feature type="compositionally biased region" description="Low complexity" evidence="2">
    <location>
        <begin position="5771"/>
        <end position="5781"/>
    </location>
</feature>
<feature type="compositionally biased region" description="Acidic residues" evidence="2">
    <location>
        <begin position="1994"/>
        <end position="2010"/>
    </location>
</feature>
<feature type="region of interest" description="Disordered" evidence="2">
    <location>
        <begin position="4685"/>
        <end position="4876"/>
    </location>
</feature>
<dbReference type="Proteomes" id="UP000037069">
    <property type="component" value="Unassembled WGS sequence"/>
</dbReference>
<feature type="compositionally biased region" description="Acidic residues" evidence="2">
    <location>
        <begin position="4235"/>
        <end position="4245"/>
    </location>
</feature>
<feature type="region of interest" description="Disordered" evidence="2">
    <location>
        <begin position="4189"/>
        <end position="4391"/>
    </location>
</feature>
<feature type="region of interest" description="Disordered" evidence="2">
    <location>
        <begin position="3364"/>
        <end position="3479"/>
    </location>
</feature>
<feature type="compositionally biased region" description="Basic and acidic residues" evidence="2">
    <location>
        <begin position="1496"/>
        <end position="1546"/>
    </location>
</feature>
<feature type="compositionally biased region" description="Basic and acidic residues" evidence="2">
    <location>
        <begin position="3610"/>
        <end position="3622"/>
    </location>
</feature>
<feature type="compositionally biased region" description="Basic and acidic residues" evidence="2">
    <location>
        <begin position="5100"/>
        <end position="5111"/>
    </location>
</feature>
<feature type="compositionally biased region" description="Polar residues" evidence="2">
    <location>
        <begin position="4348"/>
        <end position="4358"/>
    </location>
</feature>
<feature type="region of interest" description="Disordered" evidence="2">
    <location>
        <begin position="3491"/>
        <end position="3689"/>
    </location>
</feature>
<feature type="compositionally biased region" description="Polar residues" evidence="2">
    <location>
        <begin position="4067"/>
        <end position="4082"/>
    </location>
</feature>
<feature type="region of interest" description="Disordered" evidence="2">
    <location>
        <begin position="3097"/>
        <end position="3217"/>
    </location>
</feature>
<feature type="compositionally biased region" description="Polar residues" evidence="2">
    <location>
        <begin position="176"/>
        <end position="186"/>
    </location>
</feature>
<feature type="compositionally biased region" description="Basic and acidic residues" evidence="2">
    <location>
        <begin position="829"/>
        <end position="847"/>
    </location>
</feature>
<comment type="caution">
    <text evidence="4">The sequence shown here is derived from an EMBL/GenBank/DDBJ whole genome shotgun (WGS) entry which is preliminary data.</text>
</comment>
<feature type="compositionally biased region" description="Polar residues" evidence="2">
    <location>
        <begin position="471"/>
        <end position="485"/>
    </location>
</feature>
<feature type="compositionally biased region" description="Basic and acidic residues" evidence="2">
    <location>
        <begin position="3577"/>
        <end position="3592"/>
    </location>
</feature>
<feature type="compositionally biased region" description="Basic and acidic residues" evidence="2">
    <location>
        <begin position="5175"/>
        <end position="5195"/>
    </location>
</feature>
<feature type="region of interest" description="Disordered" evidence="2">
    <location>
        <begin position="3807"/>
        <end position="3965"/>
    </location>
</feature>
<feature type="compositionally biased region" description="Basic and acidic residues" evidence="2">
    <location>
        <begin position="3841"/>
        <end position="3857"/>
    </location>
</feature>
<feature type="compositionally biased region" description="Polar residues" evidence="2">
    <location>
        <begin position="3097"/>
        <end position="3122"/>
    </location>
</feature>
<feature type="region of interest" description="Disordered" evidence="2">
    <location>
        <begin position="4903"/>
        <end position="5806"/>
    </location>
</feature>
<feature type="region of interest" description="Disordered" evidence="2">
    <location>
        <begin position="2824"/>
        <end position="2844"/>
    </location>
</feature>
<feature type="compositionally biased region" description="Polar residues" evidence="2">
    <location>
        <begin position="1598"/>
        <end position="1616"/>
    </location>
</feature>
<feature type="compositionally biased region" description="Basic and acidic residues" evidence="2">
    <location>
        <begin position="4911"/>
        <end position="4920"/>
    </location>
</feature>
<feature type="compositionally biased region" description="Basic and acidic residues" evidence="2">
    <location>
        <begin position="5012"/>
        <end position="5034"/>
    </location>
</feature>
<feature type="compositionally biased region" description="Basic residues" evidence="2">
    <location>
        <begin position="4760"/>
        <end position="4770"/>
    </location>
</feature>
<feature type="coiled-coil region" evidence="1">
    <location>
        <begin position="1338"/>
        <end position="1371"/>
    </location>
</feature>
<feature type="compositionally biased region" description="Basic and acidic residues" evidence="2">
    <location>
        <begin position="5244"/>
        <end position="5268"/>
    </location>
</feature>
<feature type="compositionally biased region" description="Polar residues" evidence="2">
    <location>
        <begin position="1648"/>
        <end position="1660"/>
    </location>
</feature>
<feature type="compositionally biased region" description="Basic and acidic residues" evidence="2">
    <location>
        <begin position="1219"/>
        <end position="1273"/>
    </location>
</feature>
<dbReference type="OMA" id="VEFNFTK"/>
<feature type="compositionally biased region" description="Basic and acidic residues" evidence="2">
    <location>
        <begin position="951"/>
        <end position="964"/>
    </location>
</feature>
<feature type="region of interest" description="Disordered" evidence="2">
    <location>
        <begin position="3230"/>
        <end position="3337"/>
    </location>
</feature>
<feature type="compositionally biased region" description="Acidic residues" evidence="2">
    <location>
        <begin position="618"/>
        <end position="628"/>
    </location>
</feature>
<feature type="compositionally biased region" description="Low complexity" evidence="2">
    <location>
        <begin position="438"/>
        <end position="460"/>
    </location>
</feature>
<feature type="compositionally biased region" description="Polar residues" evidence="2">
    <location>
        <begin position="2915"/>
        <end position="2927"/>
    </location>
</feature>
<feature type="region of interest" description="Disordered" evidence="2">
    <location>
        <begin position="362"/>
        <end position="496"/>
    </location>
</feature>
<sequence>MLKKYYSKNSHFYFKNQKKSFAYCIQSDEEGNTSTDSNDENSNEGESSSQTKQIESKIETEIKENQITDSEDTNANTQEKEPENRNRSVTPEPKEQQNEKSTTSALMETPKMNLINCTKDKENKSTQKKNKQLLTMCHQSDVVITSFSPRETGVRIEKSFATVIKPKVLVTKTPATPKSVYSTPKSDLNENDDAAGDEDDKELMTFHTPSTSKKCNTTTASAKVLKNSSMHLIDLTTPNKLRPASPYLKSALKASAKKKIPNVDKSCGKLSSEEQLGLSALPSTPALQDNSNSPLETPSSVISVSSSTDTSSIIEVTSDGSNIGCTPVTSTGMTTPVKAQTRAGAFTPKRTPQSLMKRALITSAKKQNTTPQRNLNTAATPRRESINRIPLRSNLALLRTPVTPQASVGDKSTSQLPRRQSMSTPTRKSMPARSRFDSSPSTSTLASPSSSNRMASRRSSINPISAARALPTSTPVSGSSNNSALRTRAACKTSPLHKVRKSIGGVPLSSHISKARRSIVLPASTSKITSIKEKSPQQVMSDRLVTRARKSLCLTPISARSRNMVTAAKTPPQAPSSILKAKSTQSAKKPERKAVLFADKQPKVSGEVDDLSRTFIIDSDEEENAENQEDNKPKDTTFSPEKETKETDKLMVKESEKKQETIEIPVDVEEITSLSKDNKELEKPSNEEHSATTEEKEIAAEETEMESTENKNPIANIDKTKSIVTEESFAEIINDSQETEEKHVTETVEITDSPKETSQTESQESFTDALEEIVEENVKETEIIEKVTTEQPAQTLTQQSEEKVVETGFGEESIVEIIESENVLEEVEVKNVEKSTENDENELKKTNEFNNENTNEQENEVVKSEETKSLELQEVEENVDKQKSSIYKPIVEDITLEGSLIEKETNVSKQPLYEDITLEGSLIEEKIKSEEIKDETSKESKDSNKILQTDESLKEEARQDDEQIVKNNQETESFTRQESKDIEDDKDVIGLHEANNKDIVEEKPTTSTSEDKSLTLNIEKTDNDLDDTSKLLEEIEDVLNKSDEIKQKHLIELEEGKLESEKPLTEEFESEKLTQEIIEETVATSNEENNEIPKLSKETESLVDEDGRESLELETAQKDKEVCNQTENESKQVTESLIQVETPKSSETNKTDEINKFSSETESPVNDIDLQNEGNVEDKKENTKVSESSKEVSEIVLQNEDNVEHIKEIAEVSENIVTSKEDNTLEEERAQEESAIKETENIVPKVEESRCDDNIVNEKEDPFLNEQKTELDVQNKSSEINEADLLQNKQESEEQNPDTTSTESKDSEPLNIVSIDEKMKLSFSEKSEAEDVEIAVRNEEAAEELESKENVKNYENAEELKENKVIEIEKENVVFQPEESSLKENKNEKQTTEIISNEQNLEKKSAGAEILIQEDDSKSPDMCKPKETETADKHEEMLENPKDNAPDECEKSKFLENNALQMEDNNPNKEKTESDTPNMADENISEIIQNQQNIKEQSDKSSDETVKDTIRHSEADVEQKKADNVSDSEQASKSEENTNETEKPTEHSSISNIKKKIENASSLTPRRSTRRASMSAETTTQTTTATESSFTPRRSTRRASMSAETNQINTTTESSFTPRRSARRASMSAETTTTATPTKRTTRRASLSVVSETTPLTPKTISKRRVSIDDETIKPSTSKTPRKLLEQRMIIPEEIEEVVESVIGDEEEENIEEKKTTKKRRSSTSSESKTSSVKTSIKKLESEEMSTHVVPVIIEEQDEPAEVAVTEELVETKQIEKIENQVVDDESLSKQDLGKFIDVTNVAEKEKVVVDAETDKTVSDAVEKSENIDNDTTETSDVLTLDQNDIVAVAAVKEVTLEKETLESEEKTTLLETASEEKHDALENVIATDNQTLNENEVAESLENETETVNSEDESVTKQDDELNTQQKSNEEVIDAESSNKTDEVDNVLVKADATLLTKEQDTLEKANIVPEVKENLDSSPAVDLNTSQATIDEQSEDEMENLQFEDDAETTPTKELKTDVKQQEISTPVNKKSVKLLAETPKTPLMTGMRDLLKTPKAEPQTPRLAGIRDLVRTPNVPKESEQEEMEKLAVVADMIKTPKASKETVDVTTPAKTKKQVTIIANSPKTPLMSGMRELLKTPKADMNTPQMVGIRHLVKTPKTTKENEQEEQEKLAVVAELVKTPQPSKNVEESVEELPTSSRKNVNLQGVKELLKTPKGCSTPRFKGMRELMQTPKLTNTPMMGGVKELLDTPAKQEHLESDVALNLEDMPATTDKTETNCMTPCGVKELLKTPQPQQVIVQQTQIIETEEIPSTTSKTAQNLKGVKELLKTPKTCSTPRLKGIRELMQTPKMSSTPIMGGIKELMDSPAAKQNELDKFLRTPTAKNIMIPSMPSSAIIEKSSDSIEISTEYDLNATHDDGGETANLEELFKTPVASRFVERITDSYYAEEGDELNETVEKFDKTKNESLDEALNKSAEEAFDKMVGEESQIQTPIRKIYKRKSYALQTPQAPSPFSAADVLSDLPKTDVEEWIETLDQAETPSILECEDDNESIVEQINANDSVKETEEVSSLEQNISANDSIIPETYPLLSATAKLKEKESRPLTPIDAEISGIDLLDQTVESVQDEQPSMLDEPLLVEEPSMFEEPLVVSDDDDDTLNNADAEQVSQDEANDLSEPLMLSDSEDLNQSQDIETNEAESKQKQESNIEENVQEKSMVAQVSDVSLTEDPLESKNKEQEACIVVEEDKSIIEIEDDSQEKESFKVEDEMPKDIITESETLAEESLLFEETPMKAMSSEPQKYNKNGKEVIETAKNFEEEFAEVVDSTETENTDKFASEKKSDIEVKEISIEETKVESNASEDIFLDNSVTEICEETSATNEEQNEPKDSTETNKESLEGEHDTSAEKENKQQLEQECQNIFLDSSNIDESFADEAVNEENDVENESAMVEVTTKEVIKEHSKNIPAAEKDILEATNEQESVQESDKVVEKETNNKVGNLEASIEDHIQSVEETADEQQHVKEIESLTANKLEVESCEKESKEAEVTANIVEEPSAKVTEDQPELESESSETSVLLSESSDEKQVDVVKSEIVQLLQSSDTAQDQAELSTAIETKSSETSEVQLEDLDEKDAEVVESDRAEVLESSQRDENSTEEQAELSELPTTIESKSSEALAIQTDSLEEKEAEVLESDEILESSQIEKQAELSDLSSAGEKETEAIFEIGKQLELSELPETTSNETSVIPQESLGSSRIEDTTENNLSKLSPQTENKPSETVEVPTENNAEVSKVLTESVSNEKQSETETADIVQEISEESCQPEDISKEQSELIEKLSQSEIKPSEISEIQSVLLDNNPCEIETPGEALVIQPESSDENQDEVETADIIEKVSDELESPKLEDTIEEKSKTPTTDNKPCEISEVEFEQIGDKPSETMNIKQESSDKALSEISTKEPSDEMVKKSNDDQLSKTSEESSKDNDELKQNVTLLLTEVIKEKPQESSEVSQSIVDSQKDKTLEKTTKLEESSIECKDADSSEIIADKLVSKPKDETETNIPSDAALNESSKSKHEELSEEIIESTTETKEINSAKPEESPKVSEVITEGEVTSEPVEISENKESLESKEESTITSAEKPQPTEDEIGSLTKEEDSTKTSEKVLKETQNESTKELNKSELTEKLIESTSEVKDSQEESTKPLEIVKSYNFEIKINDMDHKTEKEPVEAKLEKPTTSTRSQATESSNADLELSTTGRTMSITKTEENITQIEKETPVTADEISKVELDVQKSEDSAVESKESLKQAIIKVSEEIEVKESKDTLKHATIEVSDETDVKKAEVSSSKTNRKKRTVSESSHDSTQEEESHSRSRRDRRKIIKKLTEETLQEVEEEPQISKSSEVMDEKPKRKRTTSESSQGSVKDEDGHTRRGRRKVQKPPVEETVVEQKEECEELVVERKEEEKHQPNSGATEELPAQSAEAIIDNETEASSTKETQLAEITSEHQKEIAVEINNEELMAKFPMENESPSVEVQKTDENESDKMDQNTPSEETIPHVVEQPQETESFSNITEESVEESKPTISENKMDSVSANDSNLKTIELQETQNHDVISSEVAGFSNDVFKHKLSDVIELPEPEEVTETVEEMVIPAEEPEEQPIHTLKEVAETVQDVEEMAVTVGEPKEQPITETIQEVEKIAVAVEEPKEQPIKRGRRKPTVSESSQGSIHEDYNSRSRKTRRKVQKTPVEEAVVEEIMDTEDVATTANSISDKEETKQAEVESKLSVEIEPDVSKLKDEQSVEVQCVTLEDVKEQTTKRGRRKPTVSESSQGSVHEDDTKHSRKGRRKIQKTPVEEIVPEESEEQITSQLDTETSTVKETDQSENIEQSADLNKETKENVNENFETESATITLPEFPTSEIKEHSQELLEMEVVVEKTQEPVIKEHSQELLEMEAVVEEPQEPVKQTHVKHDDTKEHGVKRGRRKRDLPESLSEEPTTSRKGRRKVQATTTEEILVESTSEHKNLSNEVEVVTATETTKVEDVSVVDTVKVNQTIIENAFENKEQPQEKLNEESDKTDKQVEAPKKQTIKRGGRRKIDAPEVSAAEDKPIELLEEHETNEVEVVAESKSVKIHVEETVALENSEQLPEKLNEESVKLETQVDTSTKQAAKRGVRRKADVEDVPVETSTKVEDSVIATAVIPTAKNHEEETNEELVKPEEVEQVEPTTKIAKRGGRRKVEIEDVPVDTNVEKHVEETNEEIKKPEESTHVETSTKTSHATRRGGRHKAAASETTTEDVSKSRSASRNRKTPAEHPTSEPELPAVSEKQTEIPTVSPDISKGRSASRNRKTPVEHPNTSGNQENQAEVSKGRTTSRNRKTPVEQPMASNELEEQIESVKDVKEIAVVGDVPQGHVDENVVIIDESTDEENEKKQEDTSLKKRGKRTRTASETNQGVGEKPTKRRARHQVTEINENTEEKKPETVEEVQTDKDVVEKPQKSTRRRGAAASHQVQEEEEEHHLTKSRRKAAARHYESEEHQSHTEHTEEQTKSAEETTLSEVKITEVTLEPENQHAAPQEENQKDVKIRKGRRKAAAENEEQHQQDEDEHETLAAVKRKAVVKDIEHDHEVESASFSKRKGVGKKNRHLEEHVVEVDPATKNQQEHEKQEDQSSVMAIETSENTSTRRHAGRKKHDHDEPTVEKHDTEDESKHVESGDTSNKRRHIVRKKADHDEEVSEKHDTEEESIHIDSSDTSHKRRHVFRKKLEHESEHGDHDTETEHPHEETKKGRTRRKKVDYTEEPDQPTTSHSPETKHRGRKRKESHTDTQEAVANAKEHIEEKSTKEPETKVVNPSAEFQTTQRAALIARRGRKASTIEHITAESQELADDTPGRRARNVPQRRAATAYHNYDETSDSEVTTKTKKKTDSPRKSLEVTKTSPTATITTAPIIDNSPSPSTTTATTTARGRTRKPTAKVQQFLEEERAKAETPKKKGLLSSAIADAATPQRTPARRGRKASTIETEVEGTPQASKSGRGGRGKQTAVTQTKEETETTAAVIEEKVVELHTTPPPAQPPAKGRRGGRKAKITEEEPNANSDEPPAKKSPLELESEKQDSSPIVEAPTPPTRTAGKRNAAAAAKARIEEDALAAAAIDPPKRSRAKKAPAKAATPVVATPDTDAHSSELEEEKGAKNKNSPLKREHRLTSASTIEGADDIEDDHDKTETSDKPVNKRVRKATTTETTEVPVKKGRKAKAVEEVADNTDTPGAEVKAIRGRGRGRKNVHFDEHQEAEASTSTQQQQQLITNIEPTLVETPEPVKRGTRTRRK</sequence>
<feature type="compositionally biased region" description="Basic and acidic residues" evidence="2">
    <location>
        <begin position="3752"/>
        <end position="3764"/>
    </location>
</feature>
<feature type="compositionally biased region" description="Acidic residues" evidence="2">
    <location>
        <begin position="1700"/>
        <end position="1711"/>
    </location>
</feature>
<feature type="compositionally biased region" description="Basic and acidic residues" evidence="2">
    <location>
        <begin position="5698"/>
        <end position="5709"/>
    </location>
</feature>
<feature type="region of interest" description="Disordered" evidence="2">
    <location>
        <begin position="282"/>
        <end position="306"/>
    </location>
</feature>
<feature type="compositionally biased region" description="Low complexity" evidence="2">
    <location>
        <begin position="1723"/>
        <end position="1735"/>
    </location>
</feature>
<feature type="region of interest" description="Disordered" evidence="2">
    <location>
        <begin position="2753"/>
        <end position="2772"/>
    </location>
</feature>
<feature type="compositionally biased region" description="Basic residues" evidence="2">
    <location>
        <begin position="4219"/>
        <end position="4228"/>
    </location>
</feature>
<feature type="compositionally biased region" description="Basic residues" evidence="2">
    <location>
        <begin position="5116"/>
        <end position="5126"/>
    </location>
</feature>
<feature type="compositionally biased region" description="Polar residues" evidence="2">
    <location>
        <begin position="756"/>
        <end position="766"/>
    </location>
</feature>
<feature type="compositionally biased region" description="Polar residues" evidence="2">
    <location>
        <begin position="3233"/>
        <end position="3250"/>
    </location>
</feature>
<feature type="compositionally biased region" description="Basic and acidic residues" evidence="2">
    <location>
        <begin position="1108"/>
        <end position="1132"/>
    </location>
</feature>
<feature type="compositionally biased region" description="Basic and acidic residues" evidence="2">
    <location>
        <begin position="4452"/>
        <end position="4462"/>
    </location>
</feature>
<feature type="compositionally biased region" description="Acidic residues" evidence="2">
    <location>
        <begin position="3370"/>
        <end position="3382"/>
    </location>
</feature>
<evidence type="ECO:0000313" key="4">
    <source>
        <dbReference type="EMBL" id="KNC29087.1"/>
    </source>
</evidence>
<feature type="compositionally biased region" description="Basic and acidic residues" evidence="2">
    <location>
        <begin position="1380"/>
        <end position="1391"/>
    </location>
</feature>
<feature type="compositionally biased region" description="Low complexity" evidence="2">
    <location>
        <begin position="5645"/>
        <end position="5656"/>
    </location>
</feature>
<feature type="compositionally biased region" description="Low complexity" evidence="2">
    <location>
        <begin position="1485"/>
        <end position="1495"/>
    </location>
</feature>
<feature type="region of interest" description="Disordered" evidence="2">
    <location>
        <begin position="4625"/>
        <end position="4671"/>
    </location>
</feature>
<feature type="compositionally biased region" description="Polar residues" evidence="2">
    <location>
        <begin position="4365"/>
        <end position="4374"/>
    </location>
</feature>
<feature type="region of interest" description="Disordered" evidence="2">
    <location>
        <begin position="1218"/>
        <end position="1312"/>
    </location>
</feature>
<feature type="region of interest" description="Disordered" evidence="2">
    <location>
        <begin position="1377"/>
        <end position="1685"/>
    </location>
</feature>
<organism evidence="4 5">
    <name type="scientific">Lucilia cuprina</name>
    <name type="common">Green bottle fly</name>
    <name type="synonym">Australian sheep blowfly</name>
    <dbReference type="NCBI Taxonomy" id="7375"/>
    <lineage>
        <taxon>Eukaryota</taxon>
        <taxon>Metazoa</taxon>
        <taxon>Ecdysozoa</taxon>
        <taxon>Arthropoda</taxon>
        <taxon>Hexapoda</taxon>
        <taxon>Insecta</taxon>
        <taxon>Pterygota</taxon>
        <taxon>Neoptera</taxon>
        <taxon>Endopterygota</taxon>
        <taxon>Diptera</taxon>
        <taxon>Brachycera</taxon>
        <taxon>Muscomorpha</taxon>
        <taxon>Oestroidea</taxon>
        <taxon>Calliphoridae</taxon>
        <taxon>Luciliinae</taxon>
        <taxon>Lucilia</taxon>
    </lineage>
</organism>
<feature type="compositionally biased region" description="Basic and acidic residues" evidence="2">
    <location>
        <begin position="3943"/>
        <end position="3953"/>
    </location>
</feature>
<feature type="compositionally biased region" description="Basic and acidic residues" evidence="2">
    <location>
        <begin position="5074"/>
        <end position="5084"/>
    </location>
</feature>
<feature type="region of interest" description="Disordered" evidence="2">
    <location>
        <begin position="829"/>
        <end position="882"/>
    </location>
</feature>
<gene>
    <name evidence="4" type="ORF">FF38_07260</name>
</gene>
<dbReference type="OrthoDB" id="8064978at2759"/>
<feature type="region of interest" description="Disordered" evidence="2">
    <location>
        <begin position="4438"/>
        <end position="4510"/>
    </location>
</feature>
<feature type="compositionally biased region" description="Basic and acidic residues" evidence="2">
    <location>
        <begin position="4731"/>
        <end position="4751"/>
    </location>
</feature>
<feature type="compositionally biased region" description="Basic and acidic residues" evidence="2">
    <location>
        <begin position="54"/>
        <end position="66"/>
    </location>
</feature>
<feature type="compositionally biased region" description="Basic and acidic residues" evidence="2">
    <location>
        <begin position="3706"/>
        <end position="3722"/>
    </location>
</feature>
<feature type="compositionally biased region" description="Basic and acidic residues" evidence="2">
    <location>
        <begin position="1415"/>
        <end position="1454"/>
    </location>
</feature>
<feature type="region of interest" description="Disordered" evidence="2">
    <location>
        <begin position="3030"/>
        <end position="3084"/>
    </location>
</feature>
<feature type="compositionally biased region" description="Basic residues" evidence="2">
    <location>
        <begin position="3858"/>
        <end position="3868"/>
    </location>
</feature>